<dbReference type="Gene3D" id="3.20.20.80">
    <property type="entry name" value="Glycosidases"/>
    <property type="match status" value="1"/>
</dbReference>
<reference evidence="2" key="1">
    <citation type="submission" date="2025-08" db="UniProtKB">
        <authorList>
            <consortium name="Ensembl"/>
        </authorList>
    </citation>
    <scope>IDENTIFICATION</scope>
</reference>
<dbReference type="SUPFAM" id="SSF51445">
    <property type="entry name" value="(Trans)glycosidases"/>
    <property type="match status" value="1"/>
</dbReference>
<dbReference type="PANTHER" id="PTHR11177">
    <property type="entry name" value="CHITINASE"/>
    <property type="match status" value="1"/>
</dbReference>
<dbReference type="PROSITE" id="PS51910">
    <property type="entry name" value="GH18_2"/>
    <property type="match status" value="1"/>
</dbReference>
<evidence type="ECO:0000259" key="1">
    <source>
        <dbReference type="PROSITE" id="PS51910"/>
    </source>
</evidence>
<protein>
    <recommendedName>
        <fullName evidence="1">GH18 domain-containing protein</fullName>
    </recommendedName>
</protein>
<dbReference type="Ensembl" id="ENSLBET00000008878.1">
    <property type="protein sequence ID" value="ENSLBEP00000008454.1"/>
    <property type="gene ID" value="ENSLBEG00000006520.1"/>
</dbReference>
<dbReference type="InterPro" id="IPR050314">
    <property type="entry name" value="Glycosyl_Hydrlase_18"/>
</dbReference>
<dbReference type="GeneTree" id="ENSGT00940000178113"/>
<reference evidence="2" key="2">
    <citation type="submission" date="2025-09" db="UniProtKB">
        <authorList>
            <consortium name="Ensembl"/>
        </authorList>
    </citation>
    <scope>IDENTIFICATION</scope>
</reference>
<dbReference type="STRING" id="56723.ENSLBEP00000008454"/>
<evidence type="ECO:0000313" key="2">
    <source>
        <dbReference type="Ensembl" id="ENSLBEP00000008454.1"/>
    </source>
</evidence>
<dbReference type="InterPro" id="IPR001223">
    <property type="entry name" value="Glyco_hydro18_cat"/>
</dbReference>
<dbReference type="GO" id="GO:0005975">
    <property type="term" value="P:carbohydrate metabolic process"/>
    <property type="evidence" value="ECO:0007669"/>
    <property type="project" value="InterPro"/>
</dbReference>
<dbReference type="Pfam" id="PF00704">
    <property type="entry name" value="Glyco_hydro_18"/>
    <property type="match status" value="1"/>
</dbReference>
<dbReference type="Proteomes" id="UP000261660">
    <property type="component" value="Unplaced"/>
</dbReference>
<dbReference type="GO" id="GO:0004568">
    <property type="term" value="F:chitinase activity"/>
    <property type="evidence" value="ECO:0007669"/>
    <property type="project" value="TreeGrafter"/>
</dbReference>
<sequence length="114" mass="13239">MAGSQKNREVFIQSVIRLLRAFNFDGLDVDWRYPAEGTSRDSQTEEDKQRFTELCKVRSLISPLEPAFSEKSHTANAMHEIISHLTETENHASVLYRSWKQPLSMKELQVTRKD</sequence>
<keyword evidence="3" id="KW-1185">Reference proteome</keyword>
<dbReference type="GO" id="GO:0005576">
    <property type="term" value="C:extracellular region"/>
    <property type="evidence" value="ECO:0007669"/>
    <property type="project" value="TreeGrafter"/>
</dbReference>
<accession>A0A3Q3EMC5</accession>
<dbReference type="GO" id="GO:0008061">
    <property type="term" value="F:chitin binding"/>
    <property type="evidence" value="ECO:0007669"/>
    <property type="project" value="TreeGrafter"/>
</dbReference>
<dbReference type="InterPro" id="IPR017853">
    <property type="entry name" value="GH"/>
</dbReference>
<dbReference type="GO" id="GO:0006032">
    <property type="term" value="P:chitin catabolic process"/>
    <property type="evidence" value="ECO:0007669"/>
    <property type="project" value="TreeGrafter"/>
</dbReference>
<dbReference type="PANTHER" id="PTHR11177:SF317">
    <property type="entry name" value="CHITINASE 12-RELATED"/>
    <property type="match status" value="1"/>
</dbReference>
<dbReference type="InParanoid" id="A0A3Q3EMC5"/>
<proteinExistence type="predicted"/>
<dbReference type="AlphaFoldDB" id="A0A3Q3EMC5"/>
<evidence type="ECO:0000313" key="3">
    <source>
        <dbReference type="Proteomes" id="UP000261660"/>
    </source>
</evidence>
<organism evidence="2 3">
    <name type="scientific">Labrus bergylta</name>
    <name type="common">ballan wrasse</name>
    <dbReference type="NCBI Taxonomy" id="56723"/>
    <lineage>
        <taxon>Eukaryota</taxon>
        <taxon>Metazoa</taxon>
        <taxon>Chordata</taxon>
        <taxon>Craniata</taxon>
        <taxon>Vertebrata</taxon>
        <taxon>Euteleostomi</taxon>
        <taxon>Actinopterygii</taxon>
        <taxon>Neopterygii</taxon>
        <taxon>Teleostei</taxon>
        <taxon>Neoteleostei</taxon>
        <taxon>Acanthomorphata</taxon>
        <taxon>Eupercaria</taxon>
        <taxon>Labriformes</taxon>
        <taxon>Labridae</taxon>
        <taxon>Labrus</taxon>
    </lineage>
</organism>
<name>A0A3Q3EMC5_9LABR</name>
<feature type="domain" description="GH18" evidence="1">
    <location>
        <begin position="1"/>
        <end position="114"/>
    </location>
</feature>